<dbReference type="InterPro" id="IPR050638">
    <property type="entry name" value="AA-Vitamin_Transporters"/>
</dbReference>
<dbReference type="Pfam" id="PF00892">
    <property type="entry name" value="EamA"/>
    <property type="match status" value="2"/>
</dbReference>
<dbReference type="AlphaFoldDB" id="A0A4V2Q890"/>
<feature type="domain" description="EamA" evidence="8">
    <location>
        <begin position="152"/>
        <end position="287"/>
    </location>
</feature>
<feature type="transmembrane region" description="Helical" evidence="7">
    <location>
        <begin position="148"/>
        <end position="170"/>
    </location>
</feature>
<dbReference type="PANTHER" id="PTHR32322:SF18">
    <property type="entry name" value="S-ADENOSYLMETHIONINE_S-ADENOSYLHOMOCYSTEINE TRANSPORTER"/>
    <property type="match status" value="1"/>
</dbReference>
<accession>A0A4V2Q890</accession>
<name>A0A4V2Q890_9FIRM</name>
<feature type="transmembrane region" description="Helical" evidence="7">
    <location>
        <begin position="182"/>
        <end position="207"/>
    </location>
</feature>
<evidence type="ECO:0000256" key="6">
    <source>
        <dbReference type="ARBA" id="ARBA00023136"/>
    </source>
</evidence>
<feature type="transmembrane region" description="Helical" evidence="7">
    <location>
        <begin position="125"/>
        <end position="142"/>
    </location>
</feature>
<evidence type="ECO:0000313" key="9">
    <source>
        <dbReference type="EMBL" id="TCL35208.1"/>
    </source>
</evidence>
<dbReference type="GO" id="GO:0005886">
    <property type="term" value="C:plasma membrane"/>
    <property type="evidence" value="ECO:0007669"/>
    <property type="project" value="UniProtKB-SubCell"/>
</dbReference>
<keyword evidence="6 7" id="KW-0472">Membrane</keyword>
<dbReference type="Proteomes" id="UP000295063">
    <property type="component" value="Unassembled WGS sequence"/>
</dbReference>
<feature type="transmembrane region" description="Helical" evidence="7">
    <location>
        <begin position="9"/>
        <end position="31"/>
    </location>
</feature>
<keyword evidence="5 7" id="KW-1133">Transmembrane helix</keyword>
<evidence type="ECO:0000256" key="7">
    <source>
        <dbReference type="SAM" id="Phobius"/>
    </source>
</evidence>
<dbReference type="SUPFAM" id="SSF103481">
    <property type="entry name" value="Multidrug resistance efflux transporter EmrE"/>
    <property type="match status" value="2"/>
</dbReference>
<feature type="transmembrane region" description="Helical" evidence="7">
    <location>
        <begin position="213"/>
        <end position="236"/>
    </location>
</feature>
<dbReference type="RefSeq" id="WP_243650612.1">
    <property type="nucleotide sequence ID" value="NZ_DAMAKO010000014.1"/>
</dbReference>
<sequence>MEDKNNRPIFLLLLFVSMLWGANVVMIKYLTHYYPPLALAPIRLTLATFLLVPFVWYKHGLQIPPRQTWLPITGVAAFTIFLHQITLNLGAAATSGTHAVLILGLNPLLTTVLASLLIKEPFTWGKGLGIILGFGGVMLVVYGKTETATLYGDGIMVGAMVTFVIGSLFVKKSTALLSPLLVTAYSHILASAGLVIVGLIANTTWFYEGAFNVWPLSLVLFSSFVCTALGAVWWNTGIQRVGASTTSVFQNGIPIFGVFAAALFLGENINWHHVAALVLVLAGVSLATGVCRLNCLTADGRPQPVKEEE</sequence>
<feature type="domain" description="EamA" evidence="8">
    <location>
        <begin position="10"/>
        <end position="141"/>
    </location>
</feature>
<feature type="transmembrane region" description="Helical" evidence="7">
    <location>
        <begin position="248"/>
        <end position="265"/>
    </location>
</feature>
<keyword evidence="3" id="KW-1003">Cell membrane</keyword>
<dbReference type="EMBL" id="SLUI01000013">
    <property type="protein sequence ID" value="TCL35208.1"/>
    <property type="molecule type" value="Genomic_DNA"/>
</dbReference>
<evidence type="ECO:0000256" key="5">
    <source>
        <dbReference type="ARBA" id="ARBA00022989"/>
    </source>
</evidence>
<feature type="transmembrane region" description="Helical" evidence="7">
    <location>
        <begin position="99"/>
        <end position="118"/>
    </location>
</feature>
<evidence type="ECO:0000313" key="10">
    <source>
        <dbReference type="Proteomes" id="UP000295063"/>
    </source>
</evidence>
<feature type="transmembrane region" description="Helical" evidence="7">
    <location>
        <begin position="37"/>
        <end position="57"/>
    </location>
</feature>
<evidence type="ECO:0000256" key="2">
    <source>
        <dbReference type="ARBA" id="ARBA00007362"/>
    </source>
</evidence>
<comment type="similarity">
    <text evidence="2">Belongs to the EamA transporter family.</text>
</comment>
<feature type="transmembrane region" description="Helical" evidence="7">
    <location>
        <begin position="69"/>
        <end position="87"/>
    </location>
</feature>
<evidence type="ECO:0000256" key="3">
    <source>
        <dbReference type="ARBA" id="ARBA00022475"/>
    </source>
</evidence>
<organism evidence="9 10">
    <name type="scientific">Anaerospora hongkongensis</name>
    <dbReference type="NCBI Taxonomy" id="244830"/>
    <lineage>
        <taxon>Bacteria</taxon>
        <taxon>Bacillati</taxon>
        <taxon>Bacillota</taxon>
        <taxon>Negativicutes</taxon>
        <taxon>Selenomonadales</taxon>
        <taxon>Sporomusaceae</taxon>
        <taxon>Anaerospora</taxon>
    </lineage>
</organism>
<proteinExistence type="inferred from homology"/>
<evidence type="ECO:0000259" key="8">
    <source>
        <dbReference type="Pfam" id="PF00892"/>
    </source>
</evidence>
<keyword evidence="10" id="KW-1185">Reference proteome</keyword>
<comment type="caution">
    <text evidence="9">The sequence shown here is derived from an EMBL/GenBank/DDBJ whole genome shotgun (WGS) entry which is preliminary data.</text>
</comment>
<reference evidence="9 10" key="1">
    <citation type="submission" date="2019-03" db="EMBL/GenBank/DDBJ databases">
        <title>Genomic Encyclopedia of Type Strains, Phase IV (KMG-IV): sequencing the most valuable type-strain genomes for metagenomic binning, comparative biology and taxonomic classification.</title>
        <authorList>
            <person name="Goeker M."/>
        </authorList>
    </citation>
    <scope>NUCLEOTIDE SEQUENCE [LARGE SCALE GENOMIC DNA]</scope>
    <source>
        <strain evidence="9 10">DSM 15969</strain>
    </source>
</reference>
<dbReference type="InterPro" id="IPR000620">
    <property type="entry name" value="EamA_dom"/>
</dbReference>
<keyword evidence="4 7" id="KW-0812">Transmembrane</keyword>
<gene>
    <name evidence="9" type="ORF">EV210_11348</name>
</gene>
<dbReference type="InterPro" id="IPR037185">
    <property type="entry name" value="EmrE-like"/>
</dbReference>
<comment type="subcellular location">
    <subcellularLocation>
        <location evidence="1">Cell membrane</location>
        <topology evidence="1">Multi-pass membrane protein</topology>
    </subcellularLocation>
</comment>
<evidence type="ECO:0000256" key="1">
    <source>
        <dbReference type="ARBA" id="ARBA00004651"/>
    </source>
</evidence>
<dbReference type="PANTHER" id="PTHR32322">
    <property type="entry name" value="INNER MEMBRANE TRANSPORTER"/>
    <property type="match status" value="1"/>
</dbReference>
<protein>
    <submittedName>
        <fullName evidence="9">Drug/metabolite transporter (DMT)-like permease</fullName>
    </submittedName>
</protein>
<feature type="transmembrane region" description="Helical" evidence="7">
    <location>
        <begin position="271"/>
        <end position="291"/>
    </location>
</feature>
<evidence type="ECO:0000256" key="4">
    <source>
        <dbReference type="ARBA" id="ARBA00022692"/>
    </source>
</evidence>